<sequence length="72" mass="7922">MPKVYVMIHLEVTNEEGFSGFASKISGLLAEFGGKALVGRDTVVSRLENQVTDRQSDVHAVLEFPDRESALE</sequence>
<dbReference type="InterPro" id="IPR011008">
    <property type="entry name" value="Dimeric_a/b-barrel"/>
</dbReference>
<dbReference type="AlphaFoldDB" id="A0A381Y5D2"/>
<evidence type="ECO:0000259" key="1">
    <source>
        <dbReference type="Pfam" id="PF07045"/>
    </source>
</evidence>
<evidence type="ECO:0000313" key="2">
    <source>
        <dbReference type="EMBL" id="SVA71597.1"/>
    </source>
</evidence>
<dbReference type="EMBL" id="UINC01017311">
    <property type="protein sequence ID" value="SVA71597.1"/>
    <property type="molecule type" value="Genomic_DNA"/>
</dbReference>
<dbReference type="InterPro" id="IPR010753">
    <property type="entry name" value="DUF1330"/>
</dbReference>
<accession>A0A381Y5D2</accession>
<dbReference type="Gene3D" id="3.30.70.100">
    <property type="match status" value="1"/>
</dbReference>
<dbReference type="Pfam" id="PF07045">
    <property type="entry name" value="DUF1330"/>
    <property type="match status" value="1"/>
</dbReference>
<proteinExistence type="predicted"/>
<organism evidence="2">
    <name type="scientific">marine metagenome</name>
    <dbReference type="NCBI Taxonomy" id="408172"/>
    <lineage>
        <taxon>unclassified sequences</taxon>
        <taxon>metagenomes</taxon>
        <taxon>ecological metagenomes</taxon>
    </lineage>
</organism>
<gene>
    <name evidence="2" type="ORF">METZ01_LOCUS124451</name>
</gene>
<dbReference type="SUPFAM" id="SSF54909">
    <property type="entry name" value="Dimeric alpha+beta barrel"/>
    <property type="match status" value="1"/>
</dbReference>
<name>A0A381Y5D2_9ZZZZ</name>
<feature type="domain" description="DUF1330" evidence="1">
    <location>
        <begin position="3"/>
        <end position="71"/>
    </location>
</feature>
<reference evidence="2" key="1">
    <citation type="submission" date="2018-05" db="EMBL/GenBank/DDBJ databases">
        <authorList>
            <person name="Lanie J.A."/>
            <person name="Ng W.-L."/>
            <person name="Kazmierczak K.M."/>
            <person name="Andrzejewski T.M."/>
            <person name="Davidsen T.M."/>
            <person name="Wayne K.J."/>
            <person name="Tettelin H."/>
            <person name="Glass J.I."/>
            <person name="Rusch D."/>
            <person name="Podicherti R."/>
            <person name="Tsui H.-C.T."/>
            <person name="Winkler M.E."/>
        </authorList>
    </citation>
    <scope>NUCLEOTIDE SEQUENCE</scope>
</reference>
<protein>
    <recommendedName>
        <fullName evidence="1">DUF1330 domain-containing protein</fullName>
    </recommendedName>
</protein>